<proteinExistence type="predicted"/>
<feature type="compositionally biased region" description="Basic and acidic residues" evidence="1">
    <location>
        <begin position="58"/>
        <end position="67"/>
    </location>
</feature>
<evidence type="ECO:0000313" key="2">
    <source>
        <dbReference type="EMBL" id="GBP97152.1"/>
    </source>
</evidence>
<feature type="region of interest" description="Disordered" evidence="1">
    <location>
        <begin position="55"/>
        <end position="105"/>
    </location>
</feature>
<gene>
    <name evidence="2" type="ORF">EVAR_69575_1</name>
</gene>
<dbReference type="AlphaFoldDB" id="A0A4C2ABE6"/>
<organism evidence="2 3">
    <name type="scientific">Eumeta variegata</name>
    <name type="common">Bagworm moth</name>
    <name type="synonym">Eumeta japonica</name>
    <dbReference type="NCBI Taxonomy" id="151549"/>
    <lineage>
        <taxon>Eukaryota</taxon>
        <taxon>Metazoa</taxon>
        <taxon>Ecdysozoa</taxon>
        <taxon>Arthropoda</taxon>
        <taxon>Hexapoda</taxon>
        <taxon>Insecta</taxon>
        <taxon>Pterygota</taxon>
        <taxon>Neoptera</taxon>
        <taxon>Endopterygota</taxon>
        <taxon>Lepidoptera</taxon>
        <taxon>Glossata</taxon>
        <taxon>Ditrysia</taxon>
        <taxon>Tineoidea</taxon>
        <taxon>Psychidae</taxon>
        <taxon>Oiketicinae</taxon>
        <taxon>Eumeta</taxon>
    </lineage>
</organism>
<comment type="caution">
    <text evidence="2">The sequence shown here is derived from an EMBL/GenBank/DDBJ whole genome shotgun (WGS) entry which is preliminary data.</text>
</comment>
<keyword evidence="3" id="KW-1185">Reference proteome</keyword>
<dbReference type="EMBL" id="BGZK01002881">
    <property type="protein sequence ID" value="GBP97152.1"/>
    <property type="molecule type" value="Genomic_DNA"/>
</dbReference>
<dbReference type="Proteomes" id="UP000299102">
    <property type="component" value="Unassembled WGS sequence"/>
</dbReference>
<evidence type="ECO:0000256" key="1">
    <source>
        <dbReference type="SAM" id="MobiDB-lite"/>
    </source>
</evidence>
<evidence type="ECO:0000313" key="3">
    <source>
        <dbReference type="Proteomes" id="UP000299102"/>
    </source>
</evidence>
<protein>
    <submittedName>
        <fullName evidence="2">Uncharacterized protein</fullName>
    </submittedName>
</protein>
<sequence>MRLRRLSLLRTTPSSTIEVVRHLAWINNRRCCRHAGSNASRKAVYTGRMRFIAGGGAKKGEGFHRENQTSAPRPHNRRRAALLAKVEDSSEATTAAARPARPDAG</sequence>
<accession>A0A4C2ABE6</accession>
<reference evidence="2 3" key="1">
    <citation type="journal article" date="2019" name="Commun. Biol.">
        <title>The bagworm genome reveals a unique fibroin gene that provides high tensile strength.</title>
        <authorList>
            <person name="Kono N."/>
            <person name="Nakamura H."/>
            <person name="Ohtoshi R."/>
            <person name="Tomita M."/>
            <person name="Numata K."/>
            <person name="Arakawa K."/>
        </authorList>
    </citation>
    <scope>NUCLEOTIDE SEQUENCE [LARGE SCALE GENOMIC DNA]</scope>
</reference>
<name>A0A4C2ABE6_EUMVA</name>